<sequence length="189" mass="21879">MIDKLTQEQEALIPVYQEKWNKIALSTESIDFNKLKADIEKACSILGVNIPKISFYESPYAAFKEDIVYPCSEFLSQLRSQILINPADKISYSSKDYLINNLYLNQDVWQKLIHALMFIYEVLQDNLDNGDVFINEDAYGYNDDCGTTYYYPEILSLNCSYLDFCISVLGIPHNQEIWEVYQDIITNCG</sequence>
<evidence type="ECO:0000313" key="1">
    <source>
        <dbReference type="EMBL" id="RUS99146.1"/>
    </source>
</evidence>
<dbReference type="OrthoDB" id="489446at2"/>
<gene>
    <name evidence="1" type="ORF">DSM106972_078480</name>
</gene>
<proteinExistence type="predicted"/>
<evidence type="ECO:0000313" key="2">
    <source>
        <dbReference type="Proteomes" id="UP000271624"/>
    </source>
</evidence>
<keyword evidence="2" id="KW-1185">Reference proteome</keyword>
<dbReference type="RefSeq" id="WP_127085919.1">
    <property type="nucleotide sequence ID" value="NZ_RSCL01000027.1"/>
</dbReference>
<reference evidence="1" key="1">
    <citation type="submission" date="2018-12" db="EMBL/GenBank/DDBJ databases">
        <authorList>
            <person name="Will S."/>
            <person name="Neumann-Schaal M."/>
            <person name="Henke P."/>
        </authorList>
    </citation>
    <scope>NUCLEOTIDE SEQUENCE</scope>
    <source>
        <strain evidence="1">PCC 7102</strain>
    </source>
</reference>
<name>A0A3S1C921_9CYAN</name>
<accession>A0A3S1C921</accession>
<protein>
    <submittedName>
        <fullName evidence="1">Uncharacterized protein</fullName>
    </submittedName>
</protein>
<dbReference type="AlphaFoldDB" id="A0A3S1C921"/>
<reference evidence="1" key="2">
    <citation type="journal article" date="2019" name="Genome Biol. Evol.">
        <title>Day and night: Metabolic profiles and evolutionary relationships of six axenic non-marine cyanobacteria.</title>
        <authorList>
            <person name="Will S.E."/>
            <person name="Henke P."/>
            <person name="Boedeker C."/>
            <person name="Huang S."/>
            <person name="Brinkmann H."/>
            <person name="Rohde M."/>
            <person name="Jarek M."/>
            <person name="Friedl T."/>
            <person name="Seufert S."/>
            <person name="Schumacher M."/>
            <person name="Overmann J."/>
            <person name="Neumann-Schaal M."/>
            <person name="Petersen J."/>
        </authorList>
    </citation>
    <scope>NUCLEOTIDE SEQUENCE [LARGE SCALE GENOMIC DNA]</scope>
    <source>
        <strain evidence="1">PCC 7102</strain>
    </source>
</reference>
<dbReference type="EMBL" id="RSCL01000027">
    <property type="protein sequence ID" value="RUS99146.1"/>
    <property type="molecule type" value="Genomic_DNA"/>
</dbReference>
<comment type="caution">
    <text evidence="1">The sequence shown here is derived from an EMBL/GenBank/DDBJ whole genome shotgun (WGS) entry which is preliminary data.</text>
</comment>
<dbReference type="Proteomes" id="UP000271624">
    <property type="component" value="Unassembled WGS sequence"/>
</dbReference>
<organism evidence="1 2">
    <name type="scientific">Dulcicalothrix desertica PCC 7102</name>
    <dbReference type="NCBI Taxonomy" id="232991"/>
    <lineage>
        <taxon>Bacteria</taxon>
        <taxon>Bacillati</taxon>
        <taxon>Cyanobacteriota</taxon>
        <taxon>Cyanophyceae</taxon>
        <taxon>Nostocales</taxon>
        <taxon>Calotrichaceae</taxon>
        <taxon>Dulcicalothrix</taxon>
    </lineage>
</organism>